<dbReference type="GO" id="GO:0016874">
    <property type="term" value="F:ligase activity"/>
    <property type="evidence" value="ECO:0007669"/>
    <property type="project" value="UniProtKB-KW"/>
</dbReference>
<feature type="domain" description="AMP-binding enzyme C-terminal" evidence="9">
    <location>
        <begin position="450"/>
        <end position="525"/>
    </location>
</feature>
<dbReference type="CDD" id="cd12119">
    <property type="entry name" value="ttLC_FACS_AlkK_like"/>
    <property type="match status" value="1"/>
</dbReference>
<keyword evidence="4" id="KW-0443">Lipid metabolism</keyword>
<evidence type="ECO:0000256" key="2">
    <source>
        <dbReference type="ARBA" id="ARBA00022598"/>
    </source>
</evidence>
<feature type="domain" description="AMP-dependent synthetase/ligase" evidence="8">
    <location>
        <begin position="17"/>
        <end position="400"/>
    </location>
</feature>
<reference evidence="10 11" key="1">
    <citation type="submission" date="2020-08" db="EMBL/GenBank/DDBJ databases">
        <title>Genomic Encyclopedia of Type Strains, Phase IV (KMG-IV): sequencing the most valuable type-strain genomes for metagenomic binning, comparative biology and taxonomic classification.</title>
        <authorList>
            <person name="Goeker M."/>
        </authorList>
    </citation>
    <scope>NUCLEOTIDE SEQUENCE [LARGE SCALE GENOMIC DNA]</scope>
    <source>
        <strain evidence="10 11">DSM 25895</strain>
    </source>
</reference>
<gene>
    <name evidence="10" type="ORF">FHS88_000750</name>
</gene>
<dbReference type="Gene3D" id="3.30.300.30">
    <property type="match status" value="1"/>
</dbReference>
<dbReference type="NCBIfam" id="NF004674">
    <property type="entry name" value="PRK06018.1"/>
    <property type="match status" value="1"/>
</dbReference>
<evidence type="ECO:0000313" key="11">
    <source>
        <dbReference type="Proteomes" id="UP000562254"/>
    </source>
</evidence>
<comment type="caution">
    <text evidence="10">The sequence shown here is derived from an EMBL/GenBank/DDBJ whole genome shotgun (WGS) entry which is preliminary data.</text>
</comment>
<dbReference type="PROSITE" id="PS00455">
    <property type="entry name" value="AMP_BINDING"/>
    <property type="match status" value="1"/>
</dbReference>
<evidence type="ECO:0000259" key="9">
    <source>
        <dbReference type="Pfam" id="PF13193"/>
    </source>
</evidence>
<dbReference type="AlphaFoldDB" id="A0A840Y426"/>
<evidence type="ECO:0000259" key="8">
    <source>
        <dbReference type="Pfam" id="PF00501"/>
    </source>
</evidence>
<dbReference type="PANTHER" id="PTHR43859">
    <property type="entry name" value="ACYL-ACTIVATING ENZYME"/>
    <property type="match status" value="1"/>
</dbReference>
<evidence type="ECO:0000313" key="10">
    <source>
        <dbReference type="EMBL" id="MBB5688634.1"/>
    </source>
</evidence>
<dbReference type="InterPro" id="IPR042099">
    <property type="entry name" value="ANL_N_sf"/>
</dbReference>
<dbReference type="InterPro" id="IPR020845">
    <property type="entry name" value="AMP-binding_CS"/>
</dbReference>
<accession>A0A840Y426</accession>
<dbReference type="Gene3D" id="3.40.50.12780">
    <property type="entry name" value="N-terminal domain of ligase-like"/>
    <property type="match status" value="1"/>
</dbReference>
<dbReference type="SUPFAM" id="SSF56801">
    <property type="entry name" value="Acetyl-CoA synthetase-like"/>
    <property type="match status" value="1"/>
</dbReference>
<dbReference type="NCBIfam" id="NF004837">
    <property type="entry name" value="PRK06187.1"/>
    <property type="match status" value="1"/>
</dbReference>
<evidence type="ECO:0000256" key="4">
    <source>
        <dbReference type="ARBA" id="ARBA00023098"/>
    </source>
</evidence>
<dbReference type="EMBL" id="JACIJE010000002">
    <property type="protein sequence ID" value="MBB5688634.1"/>
    <property type="molecule type" value="Genomic_DNA"/>
</dbReference>
<comment type="catalytic activity">
    <reaction evidence="5">
        <text>3-(methylsulfanyl)propanoate + ATP + CoA = 3-(methylsulfanyl)propanoyl-CoA + AMP + diphosphate</text>
        <dbReference type="Rhea" id="RHEA:43052"/>
        <dbReference type="ChEBI" id="CHEBI:30616"/>
        <dbReference type="ChEBI" id="CHEBI:33019"/>
        <dbReference type="ChEBI" id="CHEBI:49016"/>
        <dbReference type="ChEBI" id="CHEBI:57287"/>
        <dbReference type="ChEBI" id="CHEBI:82815"/>
        <dbReference type="ChEBI" id="CHEBI:456215"/>
        <dbReference type="EC" id="6.2.1.44"/>
    </reaction>
    <physiologicalReaction direction="left-to-right" evidence="5">
        <dbReference type="Rhea" id="RHEA:43053"/>
    </physiologicalReaction>
</comment>
<dbReference type="InterPro" id="IPR025110">
    <property type="entry name" value="AMP-bd_C"/>
</dbReference>
<dbReference type="Proteomes" id="UP000562254">
    <property type="component" value="Unassembled WGS sequence"/>
</dbReference>
<comment type="similarity">
    <text evidence="1">Belongs to the ATP-dependent AMP-binding enzyme family.</text>
</comment>
<evidence type="ECO:0000256" key="5">
    <source>
        <dbReference type="ARBA" id="ARBA00051915"/>
    </source>
</evidence>
<dbReference type="InterPro" id="IPR045851">
    <property type="entry name" value="AMP-bd_C_sf"/>
</dbReference>
<evidence type="ECO:0000256" key="7">
    <source>
        <dbReference type="ARBA" id="ARBA00067668"/>
    </source>
</evidence>
<dbReference type="InterPro" id="IPR000873">
    <property type="entry name" value="AMP-dep_synth/lig_dom"/>
</dbReference>
<organism evidence="10 11">
    <name type="scientific">Neoroseomonas alkaliterrae</name>
    <dbReference type="NCBI Taxonomy" id="1452450"/>
    <lineage>
        <taxon>Bacteria</taxon>
        <taxon>Pseudomonadati</taxon>
        <taxon>Pseudomonadota</taxon>
        <taxon>Alphaproteobacteria</taxon>
        <taxon>Acetobacterales</taxon>
        <taxon>Acetobacteraceae</taxon>
        <taxon>Neoroseomonas</taxon>
    </lineage>
</organism>
<dbReference type="PANTHER" id="PTHR43859:SF4">
    <property type="entry name" value="BUTANOATE--COA LIGASE AAE1-RELATED"/>
    <property type="match status" value="1"/>
</dbReference>
<name>A0A840Y426_9PROT</name>
<keyword evidence="3" id="KW-0276">Fatty acid metabolism</keyword>
<keyword evidence="11" id="KW-1185">Reference proteome</keyword>
<dbReference type="EC" id="6.2.1.44" evidence="6"/>
<sequence length="542" mass="59506">MLGLMQDWPLLMHTVLDHAAIQHPKREVVSRSVEGPIHRTDYATVRARALRVAQRLAREGIRPGDRVATLAWNTWRHLEAWYGITGAGAVYHTVNPRLFPEQIAWILNHAGSRILMLDLTFVPLIEQLAAKLPLVERFVVLTDAAHMPQTGLRNAIAYEDWIAAADGDFAWVKVEEQAAAGICYTSGTTGDPKGVVYSHRSNVIHAMVCNQVDAFGLAAADRVMPVVPMFHANGWSLPLCAPMVGAALVMPGAKLDGASVHELIEGERVTFSAAVPTVWMMLLQHLEATGGRVDSMQRVAIGGSACPPAITKAYQEKYGVRVIHAWGMTELSPVGTLFAVKPEVAHLKGEEMLRLQAKQGTPPYTVEMKITDDAGRPLPWDGATFGRLKVRGPAITRAYFRREDEAVLDEEGFFDTGDVATIDEHGYMEITDRSKDVIKSGGEWISSIALENAAVGYPGVAEAAVVAMKDPKWDERPLLILVMKPGAAPPSLAQMRDFLADKVAKWWLPDDLAVVDEIPHTATGKILKTKLREMFRDHRPPG</sequence>
<dbReference type="Pfam" id="PF00501">
    <property type="entry name" value="AMP-binding"/>
    <property type="match status" value="1"/>
</dbReference>
<dbReference type="Pfam" id="PF13193">
    <property type="entry name" value="AMP-binding_C"/>
    <property type="match status" value="1"/>
</dbReference>
<evidence type="ECO:0000256" key="1">
    <source>
        <dbReference type="ARBA" id="ARBA00006432"/>
    </source>
</evidence>
<dbReference type="FunFam" id="3.30.300.30:FF:000008">
    <property type="entry name" value="2,3-dihydroxybenzoate-AMP ligase"/>
    <property type="match status" value="1"/>
</dbReference>
<evidence type="ECO:0000256" key="3">
    <source>
        <dbReference type="ARBA" id="ARBA00022832"/>
    </source>
</evidence>
<evidence type="ECO:0000256" key="6">
    <source>
        <dbReference type="ARBA" id="ARBA00066616"/>
    </source>
</evidence>
<dbReference type="GO" id="GO:0006631">
    <property type="term" value="P:fatty acid metabolic process"/>
    <property type="evidence" value="ECO:0007669"/>
    <property type="project" value="UniProtKB-KW"/>
</dbReference>
<dbReference type="RefSeq" id="WP_184481471.1">
    <property type="nucleotide sequence ID" value="NZ_JAAEDJ010000024.1"/>
</dbReference>
<protein>
    <recommendedName>
        <fullName evidence="7">3-methylmercaptopropionyl-CoA ligase</fullName>
        <ecNumber evidence="6">6.2.1.44</ecNumber>
    </recommendedName>
</protein>
<keyword evidence="2 10" id="KW-0436">Ligase</keyword>
<proteinExistence type="inferred from homology"/>